<keyword evidence="1" id="KW-0732">Signal</keyword>
<accession>A0A1H6VYI8</accession>
<evidence type="ECO:0000313" key="4">
    <source>
        <dbReference type="Proteomes" id="UP000199532"/>
    </source>
</evidence>
<dbReference type="Proteomes" id="UP000199532">
    <property type="component" value="Unassembled WGS sequence"/>
</dbReference>
<reference evidence="3 4" key="1">
    <citation type="submission" date="2016-10" db="EMBL/GenBank/DDBJ databases">
        <authorList>
            <person name="de Groot N.N."/>
        </authorList>
    </citation>
    <scope>NUCLEOTIDE SEQUENCE [LARGE SCALE GENOMIC DNA]</scope>
    <source>
        <strain evidence="3 4">DSM 19938</strain>
    </source>
</reference>
<sequence length="124" mass="14439">MTRRIINFSFSLLLAGSMAIVFAGCTKEEKPPEGTLSEEKMATILTDVHIAESRVTRLQLKSLDSSILIFDQLKKQIWEKNKVDTVAYRNSYNYYMTHPEYMSRIYENVAKKIEAREKKKDIKL</sequence>
<evidence type="ECO:0000256" key="1">
    <source>
        <dbReference type="SAM" id="SignalP"/>
    </source>
</evidence>
<dbReference type="RefSeq" id="WP_229209636.1">
    <property type="nucleotide sequence ID" value="NZ_FNXY01000005.1"/>
</dbReference>
<evidence type="ECO:0000313" key="3">
    <source>
        <dbReference type="EMBL" id="SEJ09748.1"/>
    </source>
</evidence>
<dbReference type="Pfam" id="PF14129">
    <property type="entry name" value="DUF4296"/>
    <property type="match status" value="1"/>
</dbReference>
<dbReference type="PROSITE" id="PS51257">
    <property type="entry name" value="PROKAR_LIPOPROTEIN"/>
    <property type="match status" value="1"/>
</dbReference>
<proteinExistence type="predicted"/>
<dbReference type="AlphaFoldDB" id="A0A1H6VYI8"/>
<feature type="domain" description="DUF4296" evidence="2">
    <location>
        <begin position="32"/>
        <end position="118"/>
    </location>
</feature>
<organism evidence="3 4">
    <name type="scientific">Dyadobacter koreensis</name>
    <dbReference type="NCBI Taxonomy" id="408657"/>
    <lineage>
        <taxon>Bacteria</taxon>
        <taxon>Pseudomonadati</taxon>
        <taxon>Bacteroidota</taxon>
        <taxon>Cytophagia</taxon>
        <taxon>Cytophagales</taxon>
        <taxon>Spirosomataceae</taxon>
        <taxon>Dyadobacter</taxon>
    </lineage>
</organism>
<dbReference type="InterPro" id="IPR025381">
    <property type="entry name" value="DUF4296"/>
</dbReference>
<dbReference type="STRING" id="408657.SAMN04487995_3199"/>
<gene>
    <name evidence="3" type="ORF">SAMN04487995_3199</name>
</gene>
<feature type="signal peptide" evidence="1">
    <location>
        <begin position="1"/>
        <end position="23"/>
    </location>
</feature>
<keyword evidence="4" id="KW-1185">Reference proteome</keyword>
<name>A0A1H6VYI8_9BACT</name>
<dbReference type="EMBL" id="FNXY01000005">
    <property type="protein sequence ID" value="SEJ09748.1"/>
    <property type="molecule type" value="Genomic_DNA"/>
</dbReference>
<evidence type="ECO:0000259" key="2">
    <source>
        <dbReference type="Pfam" id="PF14129"/>
    </source>
</evidence>
<feature type="chain" id="PRO_5011491179" description="DUF4296 domain-containing protein" evidence="1">
    <location>
        <begin position="24"/>
        <end position="124"/>
    </location>
</feature>
<protein>
    <recommendedName>
        <fullName evidence="2">DUF4296 domain-containing protein</fullName>
    </recommendedName>
</protein>